<protein>
    <submittedName>
        <fullName evidence="2">Unannotated protein</fullName>
    </submittedName>
</protein>
<gene>
    <name evidence="2" type="ORF">UFOPK4245_00734</name>
</gene>
<sequence length="75" mass="8257">MRKVEIHPSFAPNVKSGMSKTTGGTTINEISIPRTVSLPFHFQWAKPHAAHAAITRVMSTANRVTKKLFLNQVGN</sequence>
<organism evidence="2">
    <name type="scientific">freshwater metagenome</name>
    <dbReference type="NCBI Taxonomy" id="449393"/>
    <lineage>
        <taxon>unclassified sequences</taxon>
        <taxon>metagenomes</taxon>
        <taxon>ecological metagenomes</taxon>
    </lineage>
</organism>
<proteinExistence type="predicted"/>
<dbReference type="AlphaFoldDB" id="A0A6J7T7F7"/>
<accession>A0A6J7T7F7</accession>
<reference evidence="2" key="1">
    <citation type="submission" date="2020-05" db="EMBL/GenBank/DDBJ databases">
        <authorList>
            <person name="Chiriac C."/>
            <person name="Salcher M."/>
            <person name="Ghai R."/>
            <person name="Kavagutti S V."/>
        </authorList>
    </citation>
    <scope>NUCLEOTIDE SEQUENCE</scope>
</reference>
<evidence type="ECO:0000256" key="1">
    <source>
        <dbReference type="SAM" id="MobiDB-lite"/>
    </source>
</evidence>
<name>A0A6J7T7F7_9ZZZZ</name>
<dbReference type="EMBL" id="CAFBQD010000014">
    <property type="protein sequence ID" value="CAB5049081.1"/>
    <property type="molecule type" value="Genomic_DNA"/>
</dbReference>
<evidence type="ECO:0000313" key="2">
    <source>
        <dbReference type="EMBL" id="CAB5049081.1"/>
    </source>
</evidence>
<feature type="region of interest" description="Disordered" evidence="1">
    <location>
        <begin position="1"/>
        <end position="26"/>
    </location>
</feature>